<accession>A0A7G9B243</accession>
<feature type="domain" description="DUF8052" evidence="1">
    <location>
        <begin position="6"/>
        <end position="162"/>
    </location>
</feature>
<dbReference type="EMBL" id="CP060490">
    <property type="protein sequence ID" value="QNL43624.1"/>
    <property type="molecule type" value="Genomic_DNA"/>
</dbReference>
<dbReference type="AlphaFoldDB" id="A0A7G9B243"/>
<dbReference type="Pfam" id="PF26226">
    <property type="entry name" value="DUF8052"/>
    <property type="match status" value="1"/>
</dbReference>
<keyword evidence="3" id="KW-1185">Reference proteome</keyword>
<evidence type="ECO:0000313" key="3">
    <source>
        <dbReference type="Proteomes" id="UP000515960"/>
    </source>
</evidence>
<proteinExistence type="predicted"/>
<protein>
    <recommendedName>
        <fullName evidence="1">DUF8052 domain-containing protein</fullName>
    </recommendedName>
</protein>
<dbReference type="Proteomes" id="UP000515960">
    <property type="component" value="Chromosome"/>
</dbReference>
<sequence>MEQSKEALLQKVLRGYSGYFNVKENIVLNGLPVAAEAEYHSRDEKYVLVKSAQIWAAENNEYAFFVLLDHLTEETLKSYYDAVLKEGMSRVKPEGDHMCSYVTLIVFADQVDPEAARAMKKLKYTKNFCFTLKGWAQFRGAALEVSSGKWCANHMGRDIEKSVLRMI</sequence>
<dbReference type="KEGG" id="ohi:H8790_09070"/>
<evidence type="ECO:0000259" key="1">
    <source>
        <dbReference type="Pfam" id="PF26226"/>
    </source>
</evidence>
<name>A0A7G9B243_9FIRM</name>
<evidence type="ECO:0000313" key="2">
    <source>
        <dbReference type="EMBL" id="QNL43624.1"/>
    </source>
</evidence>
<dbReference type="InterPro" id="IPR058365">
    <property type="entry name" value="DUF8052"/>
</dbReference>
<reference evidence="2 3" key="1">
    <citation type="submission" date="2020-08" db="EMBL/GenBank/DDBJ databases">
        <authorList>
            <person name="Liu C."/>
            <person name="Sun Q."/>
        </authorList>
    </citation>
    <scope>NUCLEOTIDE SEQUENCE [LARGE SCALE GENOMIC DNA]</scope>
    <source>
        <strain evidence="2 3">NSJ-62</strain>
    </source>
</reference>
<gene>
    <name evidence="2" type="ORF">H8790_09070</name>
</gene>
<dbReference type="RefSeq" id="WP_187332215.1">
    <property type="nucleotide sequence ID" value="NZ_CP060490.1"/>
</dbReference>
<organism evidence="2 3">
    <name type="scientific">Oscillibacter hominis</name>
    <dbReference type="NCBI Taxonomy" id="2763056"/>
    <lineage>
        <taxon>Bacteria</taxon>
        <taxon>Bacillati</taxon>
        <taxon>Bacillota</taxon>
        <taxon>Clostridia</taxon>
        <taxon>Eubacteriales</taxon>
        <taxon>Oscillospiraceae</taxon>
        <taxon>Oscillibacter</taxon>
    </lineage>
</organism>